<dbReference type="EMBL" id="HACG01027876">
    <property type="protein sequence ID" value="CEK74741.1"/>
    <property type="molecule type" value="Transcribed_RNA"/>
</dbReference>
<name>A0A0B7A3V7_9EUPU</name>
<evidence type="ECO:0000313" key="3">
    <source>
        <dbReference type="EMBL" id="CEK74741.1"/>
    </source>
</evidence>
<dbReference type="GO" id="GO:0010521">
    <property type="term" value="F:telomerase inhibitor activity"/>
    <property type="evidence" value="ECO:0007669"/>
    <property type="project" value="TreeGrafter"/>
</dbReference>
<feature type="region of interest" description="Disordered" evidence="1">
    <location>
        <begin position="146"/>
        <end position="179"/>
    </location>
</feature>
<dbReference type="Pfam" id="PF01585">
    <property type="entry name" value="G-patch"/>
    <property type="match status" value="1"/>
</dbReference>
<feature type="region of interest" description="Disordered" evidence="1">
    <location>
        <begin position="239"/>
        <end position="293"/>
    </location>
</feature>
<dbReference type="GO" id="GO:0003676">
    <property type="term" value="F:nucleic acid binding"/>
    <property type="evidence" value="ECO:0007669"/>
    <property type="project" value="InterPro"/>
</dbReference>
<feature type="non-terminal residue" evidence="3">
    <location>
        <position position="1"/>
    </location>
</feature>
<dbReference type="PANTHER" id="PTHR23149">
    <property type="entry name" value="G PATCH DOMAIN CONTAINING PROTEIN"/>
    <property type="match status" value="1"/>
</dbReference>
<reference evidence="3" key="1">
    <citation type="submission" date="2014-12" db="EMBL/GenBank/DDBJ databases">
        <title>Insight into the proteome of Arion vulgaris.</title>
        <authorList>
            <person name="Aradska J."/>
            <person name="Bulat T."/>
            <person name="Smidak R."/>
            <person name="Sarate P."/>
            <person name="Gangsoo J."/>
            <person name="Sialana F."/>
            <person name="Bilban M."/>
            <person name="Lubec G."/>
        </authorList>
    </citation>
    <scope>NUCLEOTIDE SEQUENCE</scope>
    <source>
        <tissue evidence="3">Skin</tissue>
    </source>
</reference>
<feature type="compositionally biased region" description="Polar residues" evidence="1">
    <location>
        <begin position="511"/>
        <end position="529"/>
    </location>
</feature>
<feature type="compositionally biased region" description="Polar residues" evidence="1">
    <location>
        <begin position="200"/>
        <end position="210"/>
    </location>
</feature>
<dbReference type="InterPro" id="IPR050656">
    <property type="entry name" value="PINX1"/>
</dbReference>
<dbReference type="AlphaFoldDB" id="A0A0B7A3V7"/>
<dbReference type="PROSITE" id="PS50174">
    <property type="entry name" value="G_PATCH"/>
    <property type="match status" value="1"/>
</dbReference>
<dbReference type="GO" id="GO:0005730">
    <property type="term" value="C:nucleolus"/>
    <property type="evidence" value="ECO:0007669"/>
    <property type="project" value="TreeGrafter"/>
</dbReference>
<feature type="compositionally biased region" description="Basic residues" evidence="1">
    <location>
        <begin position="274"/>
        <end position="285"/>
    </location>
</feature>
<dbReference type="InterPro" id="IPR000467">
    <property type="entry name" value="G_patch_dom"/>
</dbReference>
<feature type="compositionally biased region" description="Polar residues" evidence="1">
    <location>
        <begin position="244"/>
        <end position="263"/>
    </location>
</feature>
<feature type="domain" description="G-patch" evidence="2">
    <location>
        <begin position="30"/>
        <end position="76"/>
    </location>
</feature>
<proteinExistence type="predicted"/>
<accession>A0A0B7A3V7</accession>
<organism evidence="3">
    <name type="scientific">Arion vulgaris</name>
    <dbReference type="NCBI Taxonomy" id="1028688"/>
    <lineage>
        <taxon>Eukaryota</taxon>
        <taxon>Metazoa</taxon>
        <taxon>Spiralia</taxon>
        <taxon>Lophotrochozoa</taxon>
        <taxon>Mollusca</taxon>
        <taxon>Gastropoda</taxon>
        <taxon>Heterobranchia</taxon>
        <taxon>Euthyneura</taxon>
        <taxon>Panpulmonata</taxon>
        <taxon>Eupulmonata</taxon>
        <taxon>Stylommatophora</taxon>
        <taxon>Helicina</taxon>
        <taxon>Arionoidea</taxon>
        <taxon>Arionidae</taxon>
        <taxon>Arion</taxon>
    </lineage>
</organism>
<protein>
    <recommendedName>
        <fullName evidence="2">G-patch domain-containing protein</fullName>
    </recommendedName>
</protein>
<feature type="region of interest" description="Disordered" evidence="1">
    <location>
        <begin position="194"/>
        <end position="226"/>
    </location>
</feature>
<feature type="region of interest" description="Disordered" evidence="1">
    <location>
        <begin position="416"/>
        <end position="530"/>
    </location>
</feature>
<dbReference type="SMART" id="SM00443">
    <property type="entry name" value="G_patch"/>
    <property type="match status" value="1"/>
</dbReference>
<evidence type="ECO:0000256" key="1">
    <source>
        <dbReference type="SAM" id="MobiDB-lite"/>
    </source>
</evidence>
<evidence type="ECO:0000259" key="2">
    <source>
        <dbReference type="PROSITE" id="PS50174"/>
    </source>
</evidence>
<feature type="region of interest" description="Disordered" evidence="1">
    <location>
        <begin position="98"/>
        <end position="119"/>
    </location>
</feature>
<feature type="compositionally biased region" description="Basic and acidic residues" evidence="1">
    <location>
        <begin position="104"/>
        <end position="117"/>
    </location>
</feature>
<feature type="compositionally biased region" description="Basic and acidic residues" evidence="1">
    <location>
        <begin position="426"/>
        <end position="437"/>
    </location>
</feature>
<feature type="compositionally biased region" description="Low complexity" evidence="1">
    <location>
        <begin position="471"/>
        <end position="481"/>
    </location>
</feature>
<sequence>VLLSMALLAEQKRKVKFGLDPRNTSWSNDNSKFGQRLMEKMGWEKGKGLGANENGMTEHIKASYKSDTTGLGCTPQAADAWIAHQDDFNDLLKMLNSQSETGDSEEKTDKTTNVDGHKRYHGRFARGQAQTLRSTTDLDCIFGRRKTKSEISEPDEQPKVGSADSGDTGEHGLTTVTSTRSVQEYFAKKMADMQARKDTNTGQNMLNGSEDSGETETDQIDDKHKTSKYGAVNFSYNNDEKETVSSTNDQTSRGWYQNFTEDNVPNLVAEEKSSKKKKKKSKKNKKEKDAAEDCDIEIKLSKKEKTKLKDKQKTDEDLLLSVSTHKASCVSDLLPVSSIEDSKLSKKMKKKETKEVKSTINNLFCVTSSDVISEKKKKKKSKRECTEETVIEGNSDSNVLAVETCKKNKRKKCDIVDVNTNSHSTKKTDIDNTETDKGKRKSKCDSAEVTSHCEGQKKKKRKYSQTDADEVSVSVEDIISSNDGSEVTTKKKKKQRKEKNANDPDEENKTDGTATGEQMINKDSSSLQMKNHYRRLLKKARRKQKGKGNVKSNQMFPGSNIEKIVGYGLKEAKKDYKNMTFKSR</sequence>
<gene>
    <name evidence="3" type="primary">ORF92338</name>
</gene>
<dbReference type="PANTHER" id="PTHR23149:SF27">
    <property type="entry name" value="PIN2_TERF1-INTERACTING TELOMERASE INHIBITOR 1"/>
    <property type="match status" value="1"/>
</dbReference>
<feature type="compositionally biased region" description="Basic and acidic residues" evidence="1">
    <location>
        <begin position="498"/>
        <end position="510"/>
    </location>
</feature>